<evidence type="ECO:0000256" key="1">
    <source>
        <dbReference type="SAM" id="Phobius"/>
    </source>
</evidence>
<gene>
    <name evidence="2" type="ORF">FRUB_01551</name>
</gene>
<dbReference type="EMBL" id="NIDE01000002">
    <property type="protein sequence ID" value="OWK45220.1"/>
    <property type="molecule type" value="Genomic_DNA"/>
</dbReference>
<dbReference type="OrthoDB" id="9896879at2"/>
<organism evidence="2 3">
    <name type="scientific">Fimbriiglobus ruber</name>
    <dbReference type="NCBI Taxonomy" id="1908690"/>
    <lineage>
        <taxon>Bacteria</taxon>
        <taxon>Pseudomonadati</taxon>
        <taxon>Planctomycetota</taxon>
        <taxon>Planctomycetia</taxon>
        <taxon>Gemmatales</taxon>
        <taxon>Gemmataceae</taxon>
        <taxon>Fimbriiglobus</taxon>
    </lineage>
</organism>
<reference evidence="3" key="1">
    <citation type="submission" date="2017-06" db="EMBL/GenBank/DDBJ databases">
        <title>Genome analysis of Fimbriiglobus ruber SP5, the first member of the order Planctomycetales with confirmed chitinolytic capability.</title>
        <authorList>
            <person name="Ravin N.V."/>
            <person name="Rakitin A.L."/>
            <person name="Ivanova A.A."/>
            <person name="Beletsky A.V."/>
            <person name="Kulichevskaya I.S."/>
            <person name="Mardanov A.V."/>
            <person name="Dedysh S.N."/>
        </authorList>
    </citation>
    <scope>NUCLEOTIDE SEQUENCE [LARGE SCALE GENOMIC DNA]</scope>
    <source>
        <strain evidence="3">SP5</strain>
    </source>
</reference>
<comment type="caution">
    <text evidence="2">The sequence shown here is derived from an EMBL/GenBank/DDBJ whole genome shotgun (WGS) entry which is preliminary data.</text>
</comment>
<keyword evidence="3" id="KW-1185">Reference proteome</keyword>
<feature type="transmembrane region" description="Helical" evidence="1">
    <location>
        <begin position="45"/>
        <end position="66"/>
    </location>
</feature>
<keyword evidence="1" id="KW-1133">Transmembrane helix</keyword>
<accession>A0A225DUM8</accession>
<sequence>MILPRYPTRAIVLGLAGVAVPVLTLLGVGVSAADGKAAYDVVRDLFVPLVGPLVAVLVPVIIFFVIPLGQNRQRLALDLCAQYYSEEMRDARNTAWRYLVTEQRQFPPVRRAERLAHFIDYLSVPEINMSVDAETDAIYQKASRVLDFFAMVDGCLARGVADPDLVRDFLLYYYLWWRDEIMVPIRKSGRTLDGPKSKPVWWDPLVHLDALGARGRQ</sequence>
<keyword evidence="1" id="KW-0812">Transmembrane</keyword>
<evidence type="ECO:0000313" key="3">
    <source>
        <dbReference type="Proteomes" id="UP000214646"/>
    </source>
</evidence>
<dbReference type="Proteomes" id="UP000214646">
    <property type="component" value="Unassembled WGS sequence"/>
</dbReference>
<name>A0A225DUM8_9BACT</name>
<feature type="transmembrane region" description="Helical" evidence="1">
    <location>
        <begin position="12"/>
        <end position="33"/>
    </location>
</feature>
<protein>
    <submittedName>
        <fullName evidence="2">Uncharacterized protein</fullName>
    </submittedName>
</protein>
<evidence type="ECO:0000313" key="2">
    <source>
        <dbReference type="EMBL" id="OWK45220.1"/>
    </source>
</evidence>
<proteinExistence type="predicted"/>
<dbReference type="RefSeq" id="WP_088252978.1">
    <property type="nucleotide sequence ID" value="NZ_NIDE01000002.1"/>
</dbReference>
<keyword evidence="1" id="KW-0472">Membrane</keyword>
<dbReference type="AlphaFoldDB" id="A0A225DUM8"/>